<sequence length="589" mass="63785">MSGRWRRGASAGLFRLVTQAHLRQHLVALGLALFGQRLFDEFHVPGHRRPGRRPVARLDRGVDRAVLLQQRVARGAIAEHDLAVVEHAFLQQLEHRAHHVQGDDIVSGLDDRHVELRIERGLVRRVALCMGGFHALEEGVDHPQVGIRGKPRGPLGRQPLEVAPEREIVEHRLLVAREQPDQRRREGRAEHVGNEDARPRAGGQKAFFLQLGHCLAQRGARNGQALGQFALGGQPFAGPQDALQDQPFDLAHDGRGELFGFNFLERHFFPPLVKMYDHIRGRAMGNAAKRPGRRPRPLVALSCRSVVRTDDELDAAVLRAALDAEVRGDRLILAAAIGDEAGARHAGADQDLRDGIGALLRQTLVVVRVAGVVGVAHHLDRGVGIAVQAARKGVEIALQIATHHRAVRGEEHVLWHGDDELRAGVDHRDAVGVEVAAQFLRLLVKLVADRAADQPADHRAGRGLRQLVVAAPGRAEDAADQRAGDRTRVAFGIGVGRGVIARAVGVGAGGQADQAGRRDEEGDVLLHVRALAWECALEASHPFYAIPRDLFHPICAGGGSLPITSGRGTAAPGRCRPRAVPPRAPASRA</sequence>
<name>A0A644U5F5_9ZZZZ</name>
<reference evidence="2" key="1">
    <citation type="submission" date="2019-08" db="EMBL/GenBank/DDBJ databases">
        <authorList>
            <person name="Kucharzyk K."/>
            <person name="Murdoch R.W."/>
            <person name="Higgins S."/>
            <person name="Loffler F."/>
        </authorList>
    </citation>
    <scope>NUCLEOTIDE SEQUENCE</scope>
</reference>
<comment type="caution">
    <text evidence="2">The sequence shown here is derived from an EMBL/GenBank/DDBJ whole genome shotgun (WGS) entry which is preliminary data.</text>
</comment>
<gene>
    <name evidence="2" type="ORF">SDC9_19957</name>
</gene>
<dbReference type="EMBL" id="VSSQ01000078">
    <property type="protein sequence ID" value="MPL74147.1"/>
    <property type="molecule type" value="Genomic_DNA"/>
</dbReference>
<evidence type="ECO:0000256" key="1">
    <source>
        <dbReference type="SAM" id="MobiDB-lite"/>
    </source>
</evidence>
<feature type="compositionally biased region" description="Pro residues" evidence="1">
    <location>
        <begin position="579"/>
        <end position="589"/>
    </location>
</feature>
<evidence type="ECO:0000313" key="2">
    <source>
        <dbReference type="EMBL" id="MPL74147.1"/>
    </source>
</evidence>
<accession>A0A644U5F5</accession>
<protein>
    <submittedName>
        <fullName evidence="2">Uncharacterized protein</fullName>
    </submittedName>
</protein>
<organism evidence="2">
    <name type="scientific">bioreactor metagenome</name>
    <dbReference type="NCBI Taxonomy" id="1076179"/>
    <lineage>
        <taxon>unclassified sequences</taxon>
        <taxon>metagenomes</taxon>
        <taxon>ecological metagenomes</taxon>
    </lineage>
</organism>
<proteinExistence type="predicted"/>
<feature type="region of interest" description="Disordered" evidence="1">
    <location>
        <begin position="566"/>
        <end position="589"/>
    </location>
</feature>
<feature type="region of interest" description="Disordered" evidence="1">
    <location>
        <begin position="177"/>
        <end position="199"/>
    </location>
</feature>
<dbReference type="AlphaFoldDB" id="A0A644U5F5"/>